<name>A0A0B6YYR4_9EUPU</name>
<evidence type="ECO:0000313" key="1">
    <source>
        <dbReference type="EMBL" id="CEK61282.1"/>
    </source>
</evidence>
<proteinExistence type="predicted"/>
<gene>
    <name evidence="1" type="primary">ORF41841</name>
</gene>
<feature type="non-terminal residue" evidence="1">
    <location>
        <position position="1"/>
    </location>
</feature>
<accession>A0A0B6YYR4</accession>
<evidence type="ECO:0008006" key="2">
    <source>
        <dbReference type="Google" id="ProtNLM"/>
    </source>
</evidence>
<feature type="non-terminal residue" evidence="1">
    <location>
        <position position="123"/>
    </location>
</feature>
<organism evidence="1">
    <name type="scientific">Arion vulgaris</name>
    <dbReference type="NCBI Taxonomy" id="1028688"/>
    <lineage>
        <taxon>Eukaryota</taxon>
        <taxon>Metazoa</taxon>
        <taxon>Spiralia</taxon>
        <taxon>Lophotrochozoa</taxon>
        <taxon>Mollusca</taxon>
        <taxon>Gastropoda</taxon>
        <taxon>Heterobranchia</taxon>
        <taxon>Euthyneura</taxon>
        <taxon>Panpulmonata</taxon>
        <taxon>Eupulmonata</taxon>
        <taxon>Stylommatophora</taxon>
        <taxon>Helicina</taxon>
        <taxon>Arionoidea</taxon>
        <taxon>Arionidae</taxon>
        <taxon>Arion</taxon>
    </lineage>
</organism>
<dbReference type="EMBL" id="HACG01014417">
    <property type="protein sequence ID" value="CEK61282.1"/>
    <property type="molecule type" value="Transcribed_RNA"/>
</dbReference>
<reference evidence="1" key="1">
    <citation type="submission" date="2014-12" db="EMBL/GenBank/DDBJ databases">
        <title>Insight into the proteome of Arion vulgaris.</title>
        <authorList>
            <person name="Aradska J."/>
            <person name="Bulat T."/>
            <person name="Smidak R."/>
            <person name="Sarate P."/>
            <person name="Gangsoo J."/>
            <person name="Sialana F."/>
            <person name="Bilban M."/>
            <person name="Lubec G."/>
        </authorList>
    </citation>
    <scope>NUCLEOTIDE SEQUENCE</scope>
    <source>
        <tissue evidence="1">Skin</tissue>
    </source>
</reference>
<sequence length="123" mass="13808">SIHCPTIIFFWTPWCLSSQKMMDHYIRFAKDNPKEMTYIAVACSSSGLAAESRKSLAHVITANSWREDLIVWHATSDCTSGQKTGLDTGRDRHIDLTDVLGIAGVPTLLFINAEGHMVWHGRY</sequence>
<dbReference type="InterPro" id="IPR036249">
    <property type="entry name" value="Thioredoxin-like_sf"/>
</dbReference>
<protein>
    <recommendedName>
        <fullName evidence="2">Thioredoxin domain-containing protein</fullName>
    </recommendedName>
</protein>
<dbReference type="AlphaFoldDB" id="A0A0B6YYR4"/>
<dbReference type="Gene3D" id="3.40.30.10">
    <property type="entry name" value="Glutaredoxin"/>
    <property type="match status" value="1"/>
</dbReference>
<dbReference type="SUPFAM" id="SSF52833">
    <property type="entry name" value="Thioredoxin-like"/>
    <property type="match status" value="1"/>
</dbReference>